<gene>
    <name evidence="4" type="ORF">SAMN02746064_02133</name>
</gene>
<dbReference type="OrthoDB" id="411368at2"/>
<dbReference type="RefSeq" id="WP_073271938.1">
    <property type="nucleotide sequence ID" value="NZ_FQTU01000019.1"/>
</dbReference>
<dbReference type="STRING" id="1120975.SAMN02746064_02133"/>
<dbReference type="Gene3D" id="1.10.1760.20">
    <property type="match status" value="1"/>
</dbReference>
<keyword evidence="5" id="KW-1185">Reference proteome</keyword>
<name>A0A1M4ZSQ1_9FIRM</name>
<dbReference type="EMBL" id="FQTU01000019">
    <property type="protein sequence ID" value="SHF21038.1"/>
    <property type="molecule type" value="Genomic_DNA"/>
</dbReference>
<proteinExistence type="predicted"/>
<keyword evidence="3" id="KW-0472">Membrane</keyword>
<keyword evidence="2 3" id="KW-1133">Transmembrane helix</keyword>
<accession>A0A1M4ZSQ1</accession>
<evidence type="ECO:0000256" key="2">
    <source>
        <dbReference type="ARBA" id="ARBA00022989"/>
    </source>
</evidence>
<dbReference type="PANTHER" id="PTHR37815:SF3">
    <property type="entry name" value="UPF0397 PROTEIN SPR0429"/>
    <property type="match status" value="1"/>
</dbReference>
<dbReference type="AlphaFoldDB" id="A0A1M4ZSQ1"/>
<evidence type="ECO:0000313" key="4">
    <source>
        <dbReference type="EMBL" id="SHF21038.1"/>
    </source>
</evidence>
<feature type="transmembrane region" description="Helical" evidence="3">
    <location>
        <begin position="18"/>
        <end position="35"/>
    </location>
</feature>
<dbReference type="PANTHER" id="PTHR37815">
    <property type="entry name" value="UPF0397 PROTEIN BC_2624-RELATED"/>
    <property type="match status" value="1"/>
</dbReference>
<reference evidence="4 5" key="1">
    <citation type="submission" date="2016-11" db="EMBL/GenBank/DDBJ databases">
        <authorList>
            <person name="Jaros S."/>
            <person name="Januszkiewicz K."/>
            <person name="Wedrychowicz H."/>
        </authorList>
    </citation>
    <scope>NUCLEOTIDE SEQUENCE [LARGE SCALE GENOMIC DNA]</scope>
    <source>
        <strain evidence="4 5">DSM 14828</strain>
    </source>
</reference>
<dbReference type="GO" id="GO:0016020">
    <property type="term" value="C:membrane"/>
    <property type="evidence" value="ECO:0007669"/>
    <property type="project" value="InterPro"/>
</dbReference>
<dbReference type="InterPro" id="IPR009825">
    <property type="entry name" value="ECF_substrate-spec-like"/>
</dbReference>
<feature type="transmembrane region" description="Helical" evidence="3">
    <location>
        <begin position="115"/>
        <end position="136"/>
    </location>
</feature>
<sequence>MKDQTTINSFNSIKTRDLVETGLLIAMVFVSTMFINIRLPISINGGLIHLGNVALFLSAMLFGKNKGAIAGAFGMGLFDILSGWAIWAPFTFVVRGIMGYIIGSISHSKNNSADSLYLNILAIIAGGIWMVAGYYLTEVILYGNLISPITSIPGNITQLVFGSVALFILPALKKIVNAHSA</sequence>
<dbReference type="Proteomes" id="UP000184251">
    <property type="component" value="Unassembled WGS sequence"/>
</dbReference>
<feature type="transmembrane region" description="Helical" evidence="3">
    <location>
        <begin position="156"/>
        <end position="172"/>
    </location>
</feature>
<organism evidence="4 5">
    <name type="scientific">Alkalibacter saccharofermentans DSM 14828</name>
    <dbReference type="NCBI Taxonomy" id="1120975"/>
    <lineage>
        <taxon>Bacteria</taxon>
        <taxon>Bacillati</taxon>
        <taxon>Bacillota</taxon>
        <taxon>Clostridia</taxon>
        <taxon>Eubacteriales</taxon>
        <taxon>Eubacteriaceae</taxon>
        <taxon>Alkalibacter</taxon>
    </lineage>
</organism>
<evidence type="ECO:0000256" key="1">
    <source>
        <dbReference type="ARBA" id="ARBA00022692"/>
    </source>
</evidence>
<feature type="transmembrane region" description="Helical" evidence="3">
    <location>
        <begin position="84"/>
        <end position="103"/>
    </location>
</feature>
<evidence type="ECO:0000256" key="3">
    <source>
        <dbReference type="SAM" id="Phobius"/>
    </source>
</evidence>
<evidence type="ECO:0000313" key="5">
    <source>
        <dbReference type="Proteomes" id="UP000184251"/>
    </source>
</evidence>
<keyword evidence="1 3" id="KW-0812">Transmembrane</keyword>
<protein>
    <submittedName>
        <fullName evidence="4">Uncharacterized membrane protein</fullName>
    </submittedName>
</protein>
<dbReference type="Pfam" id="PF07155">
    <property type="entry name" value="ECF-ribofla_trS"/>
    <property type="match status" value="1"/>
</dbReference>